<reference evidence="1 2" key="1">
    <citation type="submission" date="2019-06" db="EMBL/GenBank/DDBJ databases">
        <title>Sequencing the genomes of 1000 actinobacteria strains.</title>
        <authorList>
            <person name="Klenk H.-P."/>
        </authorList>
    </citation>
    <scope>NUCLEOTIDE SEQUENCE [LARGE SCALE GENOMIC DNA]</scope>
    <source>
        <strain evidence="1 2">DSM 24683</strain>
    </source>
</reference>
<comment type="caution">
    <text evidence="1">The sequence shown here is derived from an EMBL/GenBank/DDBJ whole genome shotgun (WGS) entry which is preliminary data.</text>
</comment>
<dbReference type="InterPro" id="IPR052036">
    <property type="entry name" value="Hydrolase/PRTase-associated"/>
</dbReference>
<dbReference type="GO" id="GO:0046677">
    <property type="term" value="P:response to antibiotic"/>
    <property type="evidence" value="ECO:0007669"/>
    <property type="project" value="InterPro"/>
</dbReference>
<accession>A0A561BP70</accession>
<dbReference type="PANTHER" id="PTHR31299">
    <property type="entry name" value="ESTERASE, PUTATIVE (AFU_ORTHOLOGUE AFUA_1G05850)-RELATED"/>
    <property type="match status" value="1"/>
</dbReference>
<dbReference type="PANTHER" id="PTHR31299:SF0">
    <property type="entry name" value="ESTERASE, PUTATIVE (AFU_ORTHOLOGUE AFUA_1G05850)-RELATED"/>
    <property type="match status" value="1"/>
</dbReference>
<dbReference type="OrthoDB" id="9810066at2"/>
<proteinExistence type="predicted"/>
<gene>
    <name evidence="1" type="ORF">FB561_1754</name>
</gene>
<organism evidence="1 2">
    <name type="scientific">Kribbella amoyensis</name>
    <dbReference type="NCBI Taxonomy" id="996641"/>
    <lineage>
        <taxon>Bacteria</taxon>
        <taxon>Bacillati</taxon>
        <taxon>Actinomycetota</taxon>
        <taxon>Actinomycetes</taxon>
        <taxon>Propionibacteriales</taxon>
        <taxon>Kribbellaceae</taxon>
        <taxon>Kribbella</taxon>
    </lineage>
</organism>
<name>A0A561BP70_9ACTN</name>
<evidence type="ECO:0000313" key="2">
    <source>
        <dbReference type="Proteomes" id="UP000318380"/>
    </source>
</evidence>
<protein>
    <submittedName>
        <fullName evidence="1">Erythromycin esterase</fullName>
    </submittedName>
</protein>
<dbReference type="InterPro" id="IPR007815">
    <property type="entry name" value="Emycin_Estase"/>
</dbReference>
<dbReference type="Gene3D" id="3.30.1870.10">
    <property type="entry name" value="EreA-like, domain 2"/>
    <property type="match status" value="1"/>
</dbReference>
<keyword evidence="2" id="KW-1185">Reference proteome</keyword>
<dbReference type="CDD" id="cd14728">
    <property type="entry name" value="Ere-like"/>
    <property type="match status" value="1"/>
</dbReference>
<dbReference type="EMBL" id="VIVK01000001">
    <property type="protein sequence ID" value="TWD80667.1"/>
    <property type="molecule type" value="Genomic_DNA"/>
</dbReference>
<dbReference type="AlphaFoldDB" id="A0A561BP70"/>
<evidence type="ECO:0000313" key="1">
    <source>
        <dbReference type="EMBL" id="TWD80667.1"/>
    </source>
</evidence>
<dbReference type="Gene3D" id="1.20.1440.30">
    <property type="entry name" value="Biosynthetic Protein domain"/>
    <property type="match status" value="1"/>
</dbReference>
<sequence>MDRDMSAFVGAGCELLGFGEPTHQEPAFGWVRNEVFAGLVETGFSSIALETDRVAALLVDDFVRTGIGDLDAVMRDGFSHTFGELETNRALVRWLREYNAGVPVERRVGFHGFDAATEMMSAPSPRRYLEFGRDYLGLELDVAGLAGPDERWSCTEAIMDPASSPGDSAEADRLRVIADDLLTVLYTRAPELIAKTSRADWYRAETHLTTGLGLLRYHKQSAERLEQQERISRLSSVRDALMAQNLLDIRRVEAGRGGTLVFANNLHLQRNTSAWRLGGMDYTWSSAGSIVARLVGRQYAFVAGSLGRSEAVGLGEPAPDTYESFLQSRTTSWGLIPAKDVPPARTRTETTPEQGYFPLDQATVDGADAILHISAGA</sequence>
<dbReference type="Proteomes" id="UP000318380">
    <property type="component" value="Unassembled WGS sequence"/>
</dbReference>
<dbReference type="Gene3D" id="3.40.1660.10">
    <property type="entry name" value="EreA-like (biosynthetic domain)"/>
    <property type="match status" value="1"/>
</dbReference>
<dbReference type="SUPFAM" id="SSF159501">
    <property type="entry name" value="EreA/ChaN-like"/>
    <property type="match status" value="1"/>
</dbReference>
<dbReference type="Pfam" id="PF05139">
    <property type="entry name" value="Erythro_esteras"/>
    <property type="match status" value="1"/>
</dbReference>